<organism evidence="2 3">
    <name type="scientific">Litorivita pollutaquae</name>
    <dbReference type="NCBI Taxonomy" id="2200892"/>
    <lineage>
        <taxon>Bacteria</taxon>
        <taxon>Pseudomonadati</taxon>
        <taxon>Pseudomonadota</taxon>
        <taxon>Alphaproteobacteria</taxon>
        <taxon>Rhodobacterales</taxon>
        <taxon>Paracoccaceae</taxon>
        <taxon>Litorivita</taxon>
    </lineage>
</organism>
<keyword evidence="1" id="KW-0472">Membrane</keyword>
<feature type="transmembrane region" description="Helical" evidence="1">
    <location>
        <begin position="92"/>
        <end position="111"/>
    </location>
</feature>
<dbReference type="Proteomes" id="UP000248012">
    <property type="component" value="Unassembled WGS sequence"/>
</dbReference>
<proteinExistence type="predicted"/>
<evidence type="ECO:0000313" key="2">
    <source>
        <dbReference type="EMBL" id="PYC46284.1"/>
    </source>
</evidence>
<evidence type="ECO:0000313" key="3">
    <source>
        <dbReference type="Proteomes" id="UP000248012"/>
    </source>
</evidence>
<dbReference type="AlphaFoldDB" id="A0A2V4MV50"/>
<keyword evidence="3" id="KW-1185">Reference proteome</keyword>
<keyword evidence="1" id="KW-0812">Transmembrane</keyword>
<feature type="transmembrane region" description="Helical" evidence="1">
    <location>
        <begin position="67"/>
        <end position="86"/>
    </location>
</feature>
<evidence type="ECO:0000256" key="1">
    <source>
        <dbReference type="SAM" id="Phobius"/>
    </source>
</evidence>
<gene>
    <name evidence="2" type="ORF">DI396_16245</name>
</gene>
<dbReference type="EMBL" id="QFVT01000019">
    <property type="protein sequence ID" value="PYC46284.1"/>
    <property type="molecule type" value="Genomic_DNA"/>
</dbReference>
<feature type="transmembrane region" description="Helical" evidence="1">
    <location>
        <begin position="43"/>
        <end position="60"/>
    </location>
</feature>
<reference evidence="2 3" key="1">
    <citation type="submission" date="2018-05" db="EMBL/GenBank/DDBJ databases">
        <title>Oceanovita maritima gen. nov., sp. nov., a marine bacterium in the family Rhodobacteraceae isolated from surface seawater of Lundu port Xiamen, China.</title>
        <authorList>
            <person name="Hetharua B.H."/>
            <person name="Min D."/>
            <person name="Liao H."/>
            <person name="Tian Y."/>
        </authorList>
    </citation>
    <scope>NUCLEOTIDE SEQUENCE [LARGE SCALE GENOMIC DNA]</scope>
    <source>
        <strain evidence="2 3">FSX-11</strain>
    </source>
</reference>
<sequence>MMIIATIIPVSLVPDIALAQLLFGSSNNNYYGPSALELGVIRTMMMLISIGCGFALGWLMSPQARELRRLIFGVIAVIVVMIAMLSNSPLGWSLAMIVSVVGFFVGLGFWFGHLLGKLSKAPTTFGSHDQIIHHD</sequence>
<keyword evidence="1" id="KW-1133">Transmembrane helix</keyword>
<accession>A0A2V4MV50</accession>
<protein>
    <submittedName>
        <fullName evidence="2">Uncharacterized protein</fullName>
    </submittedName>
</protein>
<comment type="caution">
    <text evidence="2">The sequence shown here is derived from an EMBL/GenBank/DDBJ whole genome shotgun (WGS) entry which is preliminary data.</text>
</comment>
<dbReference type="RefSeq" id="WP_110797462.1">
    <property type="nucleotide sequence ID" value="NZ_KZ826498.1"/>
</dbReference>
<name>A0A2V4MV50_9RHOB</name>